<dbReference type="Pfam" id="PF02441">
    <property type="entry name" value="Flavoprotein"/>
    <property type="match status" value="1"/>
</dbReference>
<feature type="domain" description="Flavoprotein" evidence="1">
    <location>
        <begin position="19"/>
        <end position="99"/>
    </location>
</feature>
<dbReference type="GO" id="GO:0003824">
    <property type="term" value="F:catalytic activity"/>
    <property type="evidence" value="ECO:0007669"/>
    <property type="project" value="InterPro"/>
</dbReference>
<comment type="caution">
    <text evidence="2">The sequence shown here is derived from an EMBL/GenBank/DDBJ whole genome shotgun (WGS) entry which is preliminary data.</text>
</comment>
<proteinExistence type="predicted"/>
<evidence type="ECO:0000313" key="2">
    <source>
        <dbReference type="EMBL" id="KAB2343738.1"/>
    </source>
</evidence>
<gene>
    <name evidence="2" type="ORF">F8566_34030</name>
</gene>
<dbReference type="Gene3D" id="3.40.50.1950">
    <property type="entry name" value="Flavin prenyltransferase-like"/>
    <property type="match status" value="1"/>
</dbReference>
<dbReference type="InterPro" id="IPR003382">
    <property type="entry name" value="Flavoprotein"/>
</dbReference>
<sequence>MTAVLYAVACAAPPTRHISGLITTAQQHGWDVCLITTPTATAWLADELPDLADLTGHPVRSTYKQPNEPDVLPPADAMLVAPATFNTINKWAAGISDTLGLLSEAIGLGIPITAVPSINDALHQPAHRPCRAPGARHRDCGRA</sequence>
<reference evidence="2 3" key="1">
    <citation type="submission" date="2019-09" db="EMBL/GenBank/DDBJ databases">
        <title>Actinomadura physcomitrii sp. nov., a novel actinomycete isolated from moss [Physcomitrium sphaericum (Ludw) Fuernr].</title>
        <authorList>
            <person name="Zhuang X."/>
            <person name="Liu C."/>
        </authorList>
    </citation>
    <scope>NUCLEOTIDE SEQUENCE [LARGE SCALE GENOMIC DNA]</scope>
    <source>
        <strain evidence="2 3">HMC1</strain>
    </source>
</reference>
<dbReference type="AlphaFoldDB" id="A0A6H9YN11"/>
<evidence type="ECO:0000313" key="3">
    <source>
        <dbReference type="Proteomes" id="UP000468735"/>
    </source>
</evidence>
<evidence type="ECO:0000259" key="1">
    <source>
        <dbReference type="Pfam" id="PF02441"/>
    </source>
</evidence>
<organism evidence="2 3">
    <name type="scientific">Actinomadura rudentiformis</name>
    <dbReference type="NCBI Taxonomy" id="359158"/>
    <lineage>
        <taxon>Bacteria</taxon>
        <taxon>Bacillati</taxon>
        <taxon>Actinomycetota</taxon>
        <taxon>Actinomycetes</taxon>
        <taxon>Streptosporangiales</taxon>
        <taxon>Thermomonosporaceae</taxon>
        <taxon>Actinomadura</taxon>
    </lineage>
</organism>
<dbReference type="Proteomes" id="UP000468735">
    <property type="component" value="Unassembled WGS sequence"/>
</dbReference>
<dbReference type="EMBL" id="WBMT01000018">
    <property type="protein sequence ID" value="KAB2343738.1"/>
    <property type="molecule type" value="Genomic_DNA"/>
</dbReference>
<accession>A0A6H9YN11</accession>
<name>A0A6H9YN11_9ACTN</name>
<protein>
    <submittedName>
        <fullName evidence="2">Flavoprotein</fullName>
    </submittedName>
</protein>
<dbReference type="InterPro" id="IPR036551">
    <property type="entry name" value="Flavin_trans-like"/>
</dbReference>
<dbReference type="SUPFAM" id="SSF52507">
    <property type="entry name" value="Homo-oligomeric flavin-containing Cys decarboxylases, HFCD"/>
    <property type="match status" value="1"/>
</dbReference>
<dbReference type="RefSeq" id="WP_151565962.1">
    <property type="nucleotide sequence ID" value="NZ_WBMT01000018.1"/>
</dbReference>
<dbReference type="OrthoDB" id="161343at2"/>
<keyword evidence="3" id="KW-1185">Reference proteome</keyword>